<evidence type="ECO:0000313" key="2">
    <source>
        <dbReference type="Proteomes" id="UP001064048"/>
    </source>
</evidence>
<keyword evidence="2" id="KW-1185">Reference proteome</keyword>
<comment type="caution">
    <text evidence="1">The sequence shown here is derived from an EMBL/GenBank/DDBJ whole genome shotgun (WGS) entry which is preliminary data.</text>
</comment>
<accession>A0ACC0K0I8</accession>
<gene>
    <name evidence="1" type="ORF">MSG28_000413</name>
</gene>
<reference evidence="1 2" key="1">
    <citation type="journal article" date="2022" name="Genome Biol. Evol.">
        <title>The Spruce Budworm Genome: Reconstructing the Evolutionary History of Antifreeze Proteins.</title>
        <authorList>
            <person name="Beliveau C."/>
            <person name="Gagne P."/>
            <person name="Picq S."/>
            <person name="Vernygora O."/>
            <person name="Keeling C.I."/>
            <person name="Pinkney K."/>
            <person name="Doucet D."/>
            <person name="Wen F."/>
            <person name="Johnston J.S."/>
            <person name="Maaroufi H."/>
            <person name="Boyle B."/>
            <person name="Laroche J."/>
            <person name="Dewar K."/>
            <person name="Juretic N."/>
            <person name="Blackburn G."/>
            <person name="Nisole A."/>
            <person name="Brunet B."/>
            <person name="Brandao M."/>
            <person name="Lumley L."/>
            <person name="Duan J."/>
            <person name="Quan G."/>
            <person name="Lucarotti C.J."/>
            <person name="Roe A.D."/>
            <person name="Sperling F.A.H."/>
            <person name="Levesque R.C."/>
            <person name="Cusson M."/>
        </authorList>
    </citation>
    <scope>NUCLEOTIDE SEQUENCE [LARGE SCALE GENOMIC DNA]</scope>
    <source>
        <strain evidence="1">Glfc:IPQL:Cfum</strain>
    </source>
</reference>
<evidence type="ECO:0000313" key="1">
    <source>
        <dbReference type="EMBL" id="KAI8429952.1"/>
    </source>
</evidence>
<dbReference type="Proteomes" id="UP001064048">
    <property type="component" value="Chromosome Z"/>
</dbReference>
<protein>
    <submittedName>
        <fullName evidence="1">Uncharacterized protein</fullName>
    </submittedName>
</protein>
<name>A0ACC0K0I8_CHOFU</name>
<organism evidence="1 2">
    <name type="scientific">Choristoneura fumiferana</name>
    <name type="common">Spruce budworm moth</name>
    <name type="synonym">Archips fumiferana</name>
    <dbReference type="NCBI Taxonomy" id="7141"/>
    <lineage>
        <taxon>Eukaryota</taxon>
        <taxon>Metazoa</taxon>
        <taxon>Ecdysozoa</taxon>
        <taxon>Arthropoda</taxon>
        <taxon>Hexapoda</taxon>
        <taxon>Insecta</taxon>
        <taxon>Pterygota</taxon>
        <taxon>Neoptera</taxon>
        <taxon>Endopterygota</taxon>
        <taxon>Lepidoptera</taxon>
        <taxon>Glossata</taxon>
        <taxon>Ditrysia</taxon>
        <taxon>Tortricoidea</taxon>
        <taxon>Tortricidae</taxon>
        <taxon>Tortricinae</taxon>
        <taxon>Choristoneura</taxon>
    </lineage>
</organism>
<proteinExistence type="predicted"/>
<sequence length="286" mass="31584">MEWAPSVLCEPYVVKVTKGENRQGSEGKPSYALDPIEFEYQHVDLCGSLMCIEVKEFRFWTKIILEVCQDGTSIEDFENSDIPADAVATVESRNILINALIRQLFTYIRYVINNGSAIFGLPPLDPLVLENYHLYIPAGFINLDLNLKDAMMTGIGGFVVHTSDFVPSQLSFDLDISVPSIVVSAGHYDLIGDLLTAVPLFQVDGLRLRGKVLLKQSEDGKSSELTGVIGGGDIDKIVNAVIEDVIVDYVNRFQGAIAAVVTTVLPAVANPLLEQLDTWRYIERFV</sequence>
<dbReference type="EMBL" id="CM046131">
    <property type="protein sequence ID" value="KAI8429952.1"/>
    <property type="molecule type" value="Genomic_DNA"/>
</dbReference>